<evidence type="ECO:0000256" key="1">
    <source>
        <dbReference type="ARBA" id="ARBA00022737"/>
    </source>
</evidence>
<evidence type="ECO:0000256" key="4">
    <source>
        <dbReference type="SAM" id="MobiDB-lite"/>
    </source>
</evidence>
<keyword evidence="5" id="KW-0812">Transmembrane</keyword>
<dbReference type="Gene3D" id="1.25.40.10">
    <property type="entry name" value="Tetratricopeptide repeat domain"/>
    <property type="match status" value="1"/>
</dbReference>
<gene>
    <name evidence="6" type="ORF">SPRG_18905</name>
</gene>
<dbReference type="STRING" id="695850.A0A067CYK4"/>
<sequence length="640" mass="68375">MAMTSSACWEKVPHLSPTDELQMQLEAETQRLAAAQASVTANAQGIDVVDGKAVGALSITVLNAENLHLDGILDLSDDTTVVGSLAITAASIEKAKTNIRAAKTSTIRLNPRACRATWFKADQTTITFNGVKTKAASVTLTLHHPSPLVADVFIGTCKLVITDAMLADQKTHIVSLPLEGPPGHVTSISYGQVQVAMRFEYDVLARLQTSVQGLMDAKARLEADAEVYAATAALLQAETRHPAAFGTAAAASTVYLPGHKFSADTYHPAAVARTPIADGAKVSTPFGNGTIVTFREATKMYVVLMEASPGMTKRTTTAYLRPDSVWEAPPPSRFRKGVAVSTPYGKGVVVSTRPADKVVVVKTDYGTLFLQEKDVHVEALTAKTMTNTERIAASVAASAAGNDHFKAADLVAAIEKYLESLTYLNHVDQESASHKEKATVLQTMIRCHLNLGACKLKLGDYSDAWTACTNALSILQVLSDNRHGKVAEWMGRIGMTEALIFQEWPSKALFRRATALVAMGNDVEAKQDLLIAVKLMPKDKACRSLLESVAKRVADAKEKEKEKWGGFLLEQSNNSNNGNNKPSAAKTTTVKSPAPVKTRDLPGGKKPDASTTWTTPTTLALAASVLGVVAIGAMVLSKRQ</sequence>
<dbReference type="InterPro" id="IPR011990">
    <property type="entry name" value="TPR-like_helical_dom_sf"/>
</dbReference>
<dbReference type="OrthoDB" id="433738at2759"/>
<name>A0A067CYK4_SAPPC</name>
<keyword evidence="5" id="KW-0472">Membrane</keyword>
<evidence type="ECO:0000256" key="2">
    <source>
        <dbReference type="ARBA" id="ARBA00022803"/>
    </source>
</evidence>
<evidence type="ECO:0000256" key="5">
    <source>
        <dbReference type="SAM" id="Phobius"/>
    </source>
</evidence>
<keyword evidence="7" id="KW-1185">Reference proteome</keyword>
<dbReference type="RefSeq" id="XP_012194119.1">
    <property type="nucleotide sequence ID" value="XM_012338729.1"/>
</dbReference>
<dbReference type="EMBL" id="KK583189">
    <property type="protein sequence ID" value="KDO35764.1"/>
    <property type="molecule type" value="Genomic_DNA"/>
</dbReference>
<feature type="coiled-coil region" evidence="3">
    <location>
        <begin position="204"/>
        <end position="238"/>
    </location>
</feature>
<reference evidence="6 7" key="1">
    <citation type="journal article" date="2013" name="PLoS Genet.">
        <title>Distinctive expansion of potential virulence genes in the genome of the oomycete fish pathogen Saprolegnia parasitica.</title>
        <authorList>
            <person name="Jiang R.H."/>
            <person name="de Bruijn I."/>
            <person name="Haas B.J."/>
            <person name="Belmonte R."/>
            <person name="Lobach L."/>
            <person name="Christie J."/>
            <person name="van den Ackerveken G."/>
            <person name="Bottin A."/>
            <person name="Bulone V."/>
            <person name="Diaz-Moreno S.M."/>
            <person name="Dumas B."/>
            <person name="Fan L."/>
            <person name="Gaulin E."/>
            <person name="Govers F."/>
            <person name="Grenville-Briggs L.J."/>
            <person name="Horner N.R."/>
            <person name="Levin J.Z."/>
            <person name="Mammella M."/>
            <person name="Meijer H.J."/>
            <person name="Morris P."/>
            <person name="Nusbaum C."/>
            <person name="Oome S."/>
            <person name="Phillips A.J."/>
            <person name="van Rooyen D."/>
            <person name="Rzeszutek E."/>
            <person name="Saraiva M."/>
            <person name="Secombes C.J."/>
            <person name="Seidl M.F."/>
            <person name="Snel B."/>
            <person name="Stassen J.H."/>
            <person name="Sykes S."/>
            <person name="Tripathy S."/>
            <person name="van den Berg H."/>
            <person name="Vega-Arreguin J.C."/>
            <person name="Wawra S."/>
            <person name="Young S.K."/>
            <person name="Zeng Q."/>
            <person name="Dieguez-Uribeondo J."/>
            <person name="Russ C."/>
            <person name="Tyler B.M."/>
            <person name="van West P."/>
        </authorList>
    </citation>
    <scope>NUCLEOTIDE SEQUENCE [LARGE SCALE GENOMIC DNA]</scope>
    <source>
        <strain evidence="6 7">CBS 223.65</strain>
    </source>
</reference>
<dbReference type="KEGG" id="spar:SPRG_18905"/>
<dbReference type="SUPFAM" id="SSF48452">
    <property type="entry name" value="TPR-like"/>
    <property type="match status" value="1"/>
</dbReference>
<dbReference type="OMA" id="MIRCHLN"/>
<dbReference type="SMART" id="SM00028">
    <property type="entry name" value="TPR"/>
    <property type="match status" value="2"/>
</dbReference>
<keyword evidence="5" id="KW-1133">Transmembrane helix</keyword>
<dbReference type="AlphaFoldDB" id="A0A067CYK4"/>
<protein>
    <submittedName>
        <fullName evidence="6">Uncharacterized protein</fullName>
    </submittedName>
</protein>
<dbReference type="VEuPathDB" id="FungiDB:SPRG_18905"/>
<accession>A0A067CYK4</accession>
<feature type="region of interest" description="Disordered" evidence="4">
    <location>
        <begin position="567"/>
        <end position="612"/>
    </location>
</feature>
<keyword evidence="2" id="KW-0802">TPR repeat</keyword>
<dbReference type="PANTHER" id="PTHR11242">
    <property type="entry name" value="ARYL HYDROCARBON RECEPTOR INTERACTING PROTEIN RELATED"/>
    <property type="match status" value="1"/>
</dbReference>
<keyword evidence="1" id="KW-0677">Repeat</keyword>
<feature type="transmembrane region" description="Helical" evidence="5">
    <location>
        <begin position="619"/>
        <end position="637"/>
    </location>
</feature>
<dbReference type="CDD" id="cd00030">
    <property type="entry name" value="C2"/>
    <property type="match status" value="1"/>
</dbReference>
<dbReference type="InterPro" id="IPR019734">
    <property type="entry name" value="TPR_rpt"/>
</dbReference>
<evidence type="ECO:0000256" key="3">
    <source>
        <dbReference type="SAM" id="Coils"/>
    </source>
</evidence>
<organism evidence="6 7">
    <name type="scientific">Saprolegnia parasitica (strain CBS 223.65)</name>
    <dbReference type="NCBI Taxonomy" id="695850"/>
    <lineage>
        <taxon>Eukaryota</taxon>
        <taxon>Sar</taxon>
        <taxon>Stramenopiles</taxon>
        <taxon>Oomycota</taxon>
        <taxon>Saprolegniomycetes</taxon>
        <taxon>Saprolegniales</taxon>
        <taxon>Saprolegniaceae</taxon>
        <taxon>Saprolegnia</taxon>
    </lineage>
</organism>
<dbReference type="GeneID" id="24140399"/>
<evidence type="ECO:0000313" key="7">
    <source>
        <dbReference type="Proteomes" id="UP000030745"/>
    </source>
</evidence>
<feature type="compositionally biased region" description="Basic and acidic residues" evidence="4">
    <location>
        <begin position="597"/>
        <end position="608"/>
    </location>
</feature>
<dbReference type="PANTHER" id="PTHR11242:SF0">
    <property type="entry name" value="TPR_REGION DOMAIN-CONTAINING PROTEIN"/>
    <property type="match status" value="1"/>
</dbReference>
<proteinExistence type="predicted"/>
<feature type="compositionally biased region" description="Polar residues" evidence="4">
    <location>
        <begin position="581"/>
        <end position="591"/>
    </location>
</feature>
<evidence type="ECO:0000313" key="6">
    <source>
        <dbReference type="EMBL" id="KDO35764.1"/>
    </source>
</evidence>
<keyword evidence="3" id="KW-0175">Coiled coil</keyword>
<dbReference type="InterPro" id="IPR039663">
    <property type="entry name" value="AIP/AIPL1/TTC9"/>
</dbReference>
<dbReference type="Proteomes" id="UP000030745">
    <property type="component" value="Unassembled WGS sequence"/>
</dbReference>